<dbReference type="Proteomes" id="UP000234474">
    <property type="component" value="Unassembled WGS sequence"/>
</dbReference>
<dbReference type="AlphaFoldDB" id="A0A2I1CED5"/>
<dbReference type="VEuPathDB" id="FungiDB:P174DRAFT_367100"/>
<evidence type="ECO:0000313" key="2">
    <source>
        <dbReference type="EMBL" id="PKX95973.1"/>
    </source>
</evidence>
<gene>
    <name evidence="2" type="ORF">P174DRAFT_367100</name>
</gene>
<dbReference type="Pfam" id="PF12708">
    <property type="entry name" value="Pect-lyase_RHGA_epim"/>
    <property type="match status" value="1"/>
</dbReference>
<keyword evidence="3" id="KW-1185">Reference proteome</keyword>
<evidence type="ECO:0000313" key="3">
    <source>
        <dbReference type="Proteomes" id="UP000234474"/>
    </source>
</evidence>
<reference evidence="3" key="1">
    <citation type="journal article" date="2018" name="Proc. Natl. Acad. Sci. U.S.A.">
        <title>Linking secondary metabolites to gene clusters through genome sequencing of six diverse Aspergillus species.</title>
        <authorList>
            <person name="Kaerboelling I."/>
            <person name="Vesth T.C."/>
            <person name="Frisvad J.C."/>
            <person name="Nybo J.L."/>
            <person name="Theobald S."/>
            <person name="Kuo A."/>
            <person name="Bowyer P."/>
            <person name="Matsuda Y."/>
            <person name="Mondo S."/>
            <person name="Lyhne E.K."/>
            <person name="Kogle M.E."/>
            <person name="Clum A."/>
            <person name="Lipzen A."/>
            <person name="Salamov A."/>
            <person name="Ngan C.Y."/>
            <person name="Daum C."/>
            <person name="Chiniquy J."/>
            <person name="Barry K."/>
            <person name="LaButti K."/>
            <person name="Haridas S."/>
            <person name="Simmons B.A."/>
            <person name="Magnuson J.K."/>
            <person name="Mortensen U.H."/>
            <person name="Larsen T.O."/>
            <person name="Grigoriev I.V."/>
            <person name="Baker S.E."/>
            <person name="Andersen M.R."/>
        </authorList>
    </citation>
    <scope>NUCLEOTIDE SEQUENCE [LARGE SCALE GENOMIC DNA]</scope>
    <source>
        <strain evidence="3">IBT 16806</strain>
    </source>
</reference>
<sequence>MSSSIVAMYNTQLVGDSTDPPTIRAARSFVSLGVISSDVIPTRINFFRQVHNFIFDIRQVKVEHPAGLHGQVAQVSRISSTRSRWARIKWLQRGCGNLLLES</sequence>
<protein>
    <recommendedName>
        <fullName evidence="1">Rhamnogalacturonase A/B/Epimerase-like pectate lyase domain-containing protein</fullName>
    </recommendedName>
</protein>
<dbReference type="OrthoDB" id="1046782at2759"/>
<dbReference type="GeneID" id="36529476"/>
<organism evidence="2 3">
    <name type="scientific">Aspergillus novofumigatus (strain IBT 16806)</name>
    <dbReference type="NCBI Taxonomy" id="1392255"/>
    <lineage>
        <taxon>Eukaryota</taxon>
        <taxon>Fungi</taxon>
        <taxon>Dikarya</taxon>
        <taxon>Ascomycota</taxon>
        <taxon>Pezizomycotina</taxon>
        <taxon>Eurotiomycetes</taxon>
        <taxon>Eurotiomycetidae</taxon>
        <taxon>Eurotiales</taxon>
        <taxon>Aspergillaceae</taxon>
        <taxon>Aspergillus</taxon>
        <taxon>Aspergillus subgen. Fumigati</taxon>
    </lineage>
</organism>
<dbReference type="STRING" id="1392255.A0A2I1CED5"/>
<proteinExistence type="predicted"/>
<comment type="caution">
    <text evidence="2">The sequence shown here is derived from an EMBL/GenBank/DDBJ whole genome shotgun (WGS) entry which is preliminary data.</text>
</comment>
<dbReference type="RefSeq" id="XP_024684568.1">
    <property type="nucleotide sequence ID" value="XM_024822150.1"/>
</dbReference>
<dbReference type="InterPro" id="IPR012334">
    <property type="entry name" value="Pectin_lyas_fold"/>
</dbReference>
<feature type="domain" description="Rhamnogalacturonase A/B/Epimerase-like pectate lyase" evidence="1">
    <location>
        <begin position="1"/>
        <end position="80"/>
    </location>
</feature>
<dbReference type="EMBL" id="MSZS01000003">
    <property type="protein sequence ID" value="PKX95973.1"/>
    <property type="molecule type" value="Genomic_DNA"/>
</dbReference>
<accession>A0A2I1CED5</accession>
<name>A0A2I1CED5_ASPN1</name>
<dbReference type="Gene3D" id="2.160.20.10">
    <property type="entry name" value="Single-stranded right-handed beta-helix, Pectin lyase-like"/>
    <property type="match status" value="1"/>
</dbReference>
<evidence type="ECO:0000259" key="1">
    <source>
        <dbReference type="Pfam" id="PF12708"/>
    </source>
</evidence>
<dbReference type="InterPro" id="IPR024535">
    <property type="entry name" value="RHGA/B-epi-like_pectate_lyase"/>
</dbReference>